<evidence type="ECO:0000313" key="2">
    <source>
        <dbReference type="EMBL" id="MYN10827.1"/>
    </source>
</evidence>
<proteinExistence type="predicted"/>
<keyword evidence="3" id="KW-1185">Reference proteome</keyword>
<sequence>MESKPVSFMGASGPSGIVVEVAQHIQQRLGRRDPIEIVPWARANTVAMNQPNVLLLSIIRTPERERRLTFVGPIFVGYISVFTRKGEAARIAAMGDGIYQLRGGARRGSVFVERARGMGYTVTDEPVSSELAARMLMSRRFDLWFDGEEIIGHALEQAGYTRADVELVRQLSMDDVNFAFSAGTAPATVQAWDAALREMKRDGSFQKIHRKWLPHYPLPADARGGELKHP</sequence>
<feature type="domain" description="Solute-binding protein family 3/N-terminal" evidence="1">
    <location>
        <begin position="3"/>
        <end position="214"/>
    </location>
</feature>
<protein>
    <submittedName>
        <fullName evidence="2">Transporter substrate-binding domain-containing protein</fullName>
    </submittedName>
</protein>
<organism evidence="2 3">
    <name type="scientific">Pseudoduganella aquatica</name>
    <dbReference type="NCBI Taxonomy" id="2660641"/>
    <lineage>
        <taxon>Bacteria</taxon>
        <taxon>Pseudomonadati</taxon>
        <taxon>Pseudomonadota</taxon>
        <taxon>Betaproteobacteria</taxon>
        <taxon>Burkholderiales</taxon>
        <taxon>Oxalobacteraceae</taxon>
        <taxon>Telluria group</taxon>
        <taxon>Pseudoduganella</taxon>
    </lineage>
</organism>
<dbReference type="PANTHER" id="PTHR38834:SF3">
    <property type="entry name" value="SOLUTE-BINDING PROTEIN FAMILY 3_N-TERMINAL DOMAIN-CONTAINING PROTEIN"/>
    <property type="match status" value="1"/>
</dbReference>
<reference evidence="2 3" key="1">
    <citation type="submission" date="2019-12" db="EMBL/GenBank/DDBJ databases">
        <title>Novel species isolated from a subtropical stream in China.</title>
        <authorList>
            <person name="Lu H."/>
        </authorList>
    </citation>
    <scope>NUCLEOTIDE SEQUENCE [LARGE SCALE GENOMIC DNA]</scope>
    <source>
        <strain evidence="2 3">FT127W</strain>
    </source>
</reference>
<dbReference type="SUPFAM" id="SSF53850">
    <property type="entry name" value="Periplasmic binding protein-like II"/>
    <property type="match status" value="1"/>
</dbReference>
<name>A0A7X4KQ27_9BURK</name>
<dbReference type="EMBL" id="WWCU01000046">
    <property type="protein sequence ID" value="MYN10827.1"/>
    <property type="molecule type" value="Genomic_DNA"/>
</dbReference>
<dbReference type="Proteomes" id="UP000450676">
    <property type="component" value="Unassembled WGS sequence"/>
</dbReference>
<dbReference type="AlphaFoldDB" id="A0A7X4KQ27"/>
<accession>A0A7X4KQ27</accession>
<evidence type="ECO:0000259" key="1">
    <source>
        <dbReference type="Pfam" id="PF00497"/>
    </source>
</evidence>
<gene>
    <name evidence="2" type="ORF">GTP77_26250</name>
</gene>
<dbReference type="InterPro" id="IPR001638">
    <property type="entry name" value="Solute-binding_3/MltF_N"/>
</dbReference>
<dbReference type="Pfam" id="PF00497">
    <property type="entry name" value="SBP_bac_3"/>
    <property type="match status" value="1"/>
</dbReference>
<evidence type="ECO:0000313" key="3">
    <source>
        <dbReference type="Proteomes" id="UP000450676"/>
    </source>
</evidence>
<dbReference type="Gene3D" id="3.40.190.10">
    <property type="entry name" value="Periplasmic binding protein-like II"/>
    <property type="match status" value="2"/>
</dbReference>
<comment type="caution">
    <text evidence="2">The sequence shown here is derived from an EMBL/GenBank/DDBJ whole genome shotgun (WGS) entry which is preliminary data.</text>
</comment>
<dbReference type="PANTHER" id="PTHR38834">
    <property type="entry name" value="PERIPLASMIC SUBSTRATE BINDING PROTEIN FAMILY 3"/>
    <property type="match status" value="1"/>
</dbReference>